<proteinExistence type="predicted"/>
<feature type="region of interest" description="Disordered" evidence="1">
    <location>
        <begin position="1"/>
        <end position="38"/>
    </location>
</feature>
<evidence type="ECO:0000313" key="3">
    <source>
        <dbReference type="RefSeq" id="XP_022351081.1"/>
    </source>
</evidence>
<feature type="region of interest" description="Disordered" evidence="1">
    <location>
        <begin position="109"/>
        <end position="184"/>
    </location>
</feature>
<dbReference type="GeneID" id="111142341"/>
<gene>
    <name evidence="3" type="primary">LOC111142341</name>
</gene>
<feature type="compositionally biased region" description="Polar residues" evidence="1">
    <location>
        <begin position="1"/>
        <end position="20"/>
    </location>
</feature>
<dbReference type="AlphaFoldDB" id="A0A2Y9IS09"/>
<keyword evidence="2" id="KW-1185">Reference proteome</keyword>
<protein>
    <submittedName>
        <fullName evidence="3">Uncharacterized protein LOC111142341</fullName>
    </submittedName>
</protein>
<name>A0A2Y9IS09_ENHLU</name>
<dbReference type="KEGG" id="elk:111142341"/>
<accession>A0A2Y9IS09</accession>
<feature type="compositionally biased region" description="Basic and acidic residues" evidence="1">
    <location>
        <begin position="164"/>
        <end position="184"/>
    </location>
</feature>
<dbReference type="Proteomes" id="UP000248482">
    <property type="component" value="Unplaced"/>
</dbReference>
<reference evidence="3" key="1">
    <citation type="submission" date="2025-08" db="UniProtKB">
        <authorList>
            <consortium name="RefSeq"/>
        </authorList>
    </citation>
    <scope>IDENTIFICATION</scope>
    <source>
        <tissue evidence="3">Blood</tissue>
    </source>
</reference>
<dbReference type="RefSeq" id="XP_022351081.1">
    <property type="nucleotide sequence ID" value="XM_022495373.1"/>
</dbReference>
<evidence type="ECO:0000256" key="1">
    <source>
        <dbReference type="SAM" id="MobiDB-lite"/>
    </source>
</evidence>
<organism evidence="2 3">
    <name type="scientific">Enhydra lutris kenyoni</name>
    <name type="common">northern sea otter</name>
    <dbReference type="NCBI Taxonomy" id="391180"/>
    <lineage>
        <taxon>Eukaryota</taxon>
        <taxon>Metazoa</taxon>
        <taxon>Chordata</taxon>
        <taxon>Craniata</taxon>
        <taxon>Vertebrata</taxon>
        <taxon>Euteleostomi</taxon>
        <taxon>Mammalia</taxon>
        <taxon>Eutheria</taxon>
        <taxon>Laurasiatheria</taxon>
        <taxon>Carnivora</taxon>
        <taxon>Caniformia</taxon>
        <taxon>Musteloidea</taxon>
        <taxon>Mustelidae</taxon>
        <taxon>Lutrinae</taxon>
        <taxon>Enhydra</taxon>
    </lineage>
</organism>
<sequence>MLKSQQLQKGGMGSSRTSIPWSAHGHKKTFSRPPLLPEKMPPTVLKMVHRLSALEQPGSQFLSICSSELQSPSLPVASPASFSCLLRTAAVSPPHPPLSSRACFPVPGTAGHAQPPACKSLGPKQASRKETRGTGGNDPTGRETQTRAGAQALRRPSRRGARGRYTERGRTEIKPVLIDRTDRRAPKQNQQDICIAEDLRTHSSEIICRFGLSRGAEHTGSTQGAALCFGFQNHGDPAEALSPVRTGGLLHPQYRAVGLLAPKCLKPPTHTLKHSSQPLTTQHCQMTVTMPSSLVCETHYANGAAGCKKKRKMYFTTAIS</sequence>
<evidence type="ECO:0000313" key="2">
    <source>
        <dbReference type="Proteomes" id="UP000248482"/>
    </source>
</evidence>